<organism evidence="2 3">
    <name type="scientific">Stenotrophomonas nitritireducens</name>
    <dbReference type="NCBI Taxonomy" id="83617"/>
    <lineage>
        <taxon>Bacteria</taxon>
        <taxon>Pseudomonadati</taxon>
        <taxon>Pseudomonadota</taxon>
        <taxon>Gammaproteobacteria</taxon>
        <taxon>Lysobacterales</taxon>
        <taxon>Lysobacteraceae</taxon>
        <taxon>Stenotrophomonas</taxon>
    </lineage>
</organism>
<protein>
    <submittedName>
        <fullName evidence="2">Alpha/beta hydrolase</fullName>
    </submittedName>
</protein>
<dbReference type="Proteomes" id="UP000664815">
    <property type="component" value="Unassembled WGS sequence"/>
</dbReference>
<accession>A0A9D8PTQ1</accession>
<sequence>MSRKTRTLLAVAALVAVLGYRAFKPAPDEAKADKASPPVADAPARPLMLGRLAFQPCSLDSPASRDSLEAQCATFEVPEDRANPQGRRIALNIALLVPDKPEDVQPDPVFFLAGGPGQSAVDSYPMVDAAFADVRKHRNVILVDQRGTGRSNLLSCEAPEEDDASVEAMQASAAACAATLSKKADLRHYTTTDAVAD</sequence>
<dbReference type="Gene3D" id="3.40.50.1820">
    <property type="entry name" value="alpha/beta hydrolase"/>
    <property type="match status" value="1"/>
</dbReference>
<dbReference type="InterPro" id="IPR029058">
    <property type="entry name" value="AB_hydrolase_fold"/>
</dbReference>
<keyword evidence="1" id="KW-0732">Signal</keyword>
<dbReference type="EMBL" id="JAFKMG010000216">
    <property type="protein sequence ID" value="MBN8798115.1"/>
    <property type="molecule type" value="Genomic_DNA"/>
</dbReference>
<reference evidence="2" key="1">
    <citation type="submission" date="2021-02" db="EMBL/GenBank/DDBJ databases">
        <title>Thiocyanate and organic carbon inputs drive convergent selection for specific autotrophic Afipia and Thiobacillus strains within complex microbiomes.</title>
        <authorList>
            <person name="Huddy R.J."/>
            <person name="Sachdeva R."/>
            <person name="Kadzinga F."/>
            <person name="Kantor R.S."/>
            <person name="Harrison S.T.L."/>
            <person name="Banfield J.F."/>
        </authorList>
    </citation>
    <scope>NUCLEOTIDE SEQUENCE</scope>
    <source>
        <strain evidence="2">SCN18_10_11_15_R1_P_69_7</strain>
    </source>
</reference>
<dbReference type="GO" id="GO:0016787">
    <property type="term" value="F:hydrolase activity"/>
    <property type="evidence" value="ECO:0007669"/>
    <property type="project" value="UniProtKB-KW"/>
</dbReference>
<dbReference type="SUPFAM" id="SSF53474">
    <property type="entry name" value="alpha/beta-Hydrolases"/>
    <property type="match status" value="1"/>
</dbReference>
<name>A0A9D8PTQ1_9GAMM</name>
<proteinExistence type="predicted"/>
<dbReference type="AlphaFoldDB" id="A0A9D8PTQ1"/>
<evidence type="ECO:0000256" key="1">
    <source>
        <dbReference type="SAM" id="SignalP"/>
    </source>
</evidence>
<feature type="chain" id="PRO_5038889594" evidence="1">
    <location>
        <begin position="23"/>
        <end position="197"/>
    </location>
</feature>
<comment type="caution">
    <text evidence="2">The sequence shown here is derived from an EMBL/GenBank/DDBJ whole genome shotgun (WGS) entry which is preliminary data.</text>
</comment>
<feature type="signal peptide" evidence="1">
    <location>
        <begin position="1"/>
        <end position="22"/>
    </location>
</feature>
<feature type="non-terminal residue" evidence="2">
    <location>
        <position position="197"/>
    </location>
</feature>
<evidence type="ECO:0000313" key="3">
    <source>
        <dbReference type="Proteomes" id="UP000664815"/>
    </source>
</evidence>
<keyword evidence="2" id="KW-0378">Hydrolase</keyword>
<gene>
    <name evidence="2" type="ORF">J0H45_01965</name>
</gene>
<evidence type="ECO:0000313" key="2">
    <source>
        <dbReference type="EMBL" id="MBN8798115.1"/>
    </source>
</evidence>